<dbReference type="Gene3D" id="3.40.190.10">
    <property type="entry name" value="Periplasmic binding protein-like II"/>
    <property type="match status" value="2"/>
</dbReference>
<dbReference type="AlphaFoldDB" id="A0A345ZTS2"/>
<accession>A0A345ZTS2</accession>
<proteinExistence type="predicted"/>
<evidence type="ECO:0008006" key="3">
    <source>
        <dbReference type="Google" id="ProtNLM"/>
    </source>
</evidence>
<dbReference type="EMBL" id="CP031417">
    <property type="protein sequence ID" value="AXK80319.1"/>
    <property type="molecule type" value="Genomic_DNA"/>
</dbReference>
<dbReference type="Proteomes" id="UP000254889">
    <property type="component" value="Chromosome"/>
</dbReference>
<organism evidence="1 2">
    <name type="scientific">Pseudolabrys taiwanensis</name>
    <dbReference type="NCBI Taxonomy" id="331696"/>
    <lineage>
        <taxon>Bacteria</taxon>
        <taxon>Pseudomonadati</taxon>
        <taxon>Pseudomonadota</taxon>
        <taxon>Alphaproteobacteria</taxon>
        <taxon>Hyphomicrobiales</taxon>
        <taxon>Xanthobacteraceae</taxon>
        <taxon>Pseudolabrys</taxon>
    </lineage>
</organism>
<sequence>MTALTTVIGAKAWRERLPAAAAAISGLDLNFAEVSPIHRAFAPMAREQKFDVSEMAIVTALQALAYDKPLLLLPVTVAARFQQRCLIARRQSPALGVADLPGRRIGVRAYTQTTGVWLRGILQNDYGVAPDAVRWVTQEGAHVAEYRNPAWVEPAPAGSKLVDLLRAGDIDAAILGNDLPDDPDLVPVIPDPENAAKDWYAKHSVIPINHMIVVRKDAARANPQAIKDLWRAIVQAEPPAKSTPRMTAIGIEANRRGLETVLHYCEQQKLLPRPLTVDEIFAETVALLGDAMRI</sequence>
<name>A0A345ZTS2_9HYPH</name>
<keyword evidence="2" id="KW-1185">Reference proteome</keyword>
<evidence type="ECO:0000313" key="1">
    <source>
        <dbReference type="EMBL" id="AXK80319.1"/>
    </source>
</evidence>
<reference evidence="1 2" key="1">
    <citation type="submission" date="2018-07" db="EMBL/GenBank/DDBJ databases">
        <authorList>
            <person name="Quirk P.G."/>
            <person name="Krulwich T.A."/>
        </authorList>
    </citation>
    <scope>NUCLEOTIDE SEQUENCE [LARGE SCALE GENOMIC DNA]</scope>
    <source>
        <strain evidence="1 2">CC-BB4</strain>
    </source>
</reference>
<evidence type="ECO:0000313" key="2">
    <source>
        <dbReference type="Proteomes" id="UP000254889"/>
    </source>
</evidence>
<protein>
    <recommendedName>
        <fullName evidence="3">ABC transporter substrate-binding protein</fullName>
    </recommendedName>
</protein>
<dbReference type="OrthoDB" id="8689594at2"/>
<dbReference type="SUPFAM" id="SSF53850">
    <property type="entry name" value="Periplasmic binding protein-like II"/>
    <property type="match status" value="1"/>
</dbReference>
<dbReference type="KEGG" id="ptaw:DW352_07195"/>
<gene>
    <name evidence="1" type="ORF">DW352_07195</name>
</gene>
<dbReference type="RefSeq" id="WP_115689852.1">
    <property type="nucleotide sequence ID" value="NZ_CP031417.1"/>
</dbReference>